<dbReference type="GO" id="GO:1902600">
    <property type="term" value="P:proton transmembrane transport"/>
    <property type="evidence" value="ECO:0007669"/>
    <property type="project" value="InterPro"/>
</dbReference>
<dbReference type="Gene3D" id="1.20.1530.20">
    <property type="match status" value="1"/>
</dbReference>
<keyword evidence="5 9" id="KW-0812">Transmembrane</keyword>
<feature type="transmembrane region" description="Helical" evidence="9">
    <location>
        <begin position="269"/>
        <end position="287"/>
    </location>
</feature>
<evidence type="ECO:0000313" key="12">
    <source>
        <dbReference type="Proteomes" id="UP000308917"/>
    </source>
</evidence>
<dbReference type="GO" id="GO:0015297">
    <property type="term" value="F:antiporter activity"/>
    <property type="evidence" value="ECO:0007669"/>
    <property type="project" value="UniProtKB-KW"/>
</dbReference>
<keyword evidence="6 9" id="KW-1133">Transmembrane helix</keyword>
<evidence type="ECO:0000256" key="3">
    <source>
        <dbReference type="ARBA" id="ARBA00022449"/>
    </source>
</evidence>
<feature type="transmembrane region" description="Helical" evidence="9">
    <location>
        <begin position="118"/>
        <end position="138"/>
    </location>
</feature>
<feature type="transmembrane region" description="Helical" evidence="9">
    <location>
        <begin position="328"/>
        <end position="349"/>
    </location>
</feature>
<reference evidence="11 12" key="1">
    <citation type="journal article" date="2015" name="Antonie Van Leeuwenhoek">
        <title>Lampropedia puyangensis sp. nov., isolated from symptomatic bark of Populus ? euramericana canker and emended description of Lampropedia hyalina (Ehrenberg 1832) Lee et al. 2004.</title>
        <authorList>
            <person name="Li Y."/>
            <person name="Wang T."/>
            <person name="Piao C.G."/>
            <person name="Wang L.F."/>
            <person name="Tian G.Z."/>
            <person name="Zhu T.H."/>
            <person name="Guo M.W."/>
        </authorList>
    </citation>
    <scope>NUCLEOTIDE SEQUENCE [LARGE SCALE GENOMIC DNA]</scope>
    <source>
        <strain evidence="11 12">2-bin</strain>
    </source>
</reference>
<feature type="transmembrane region" description="Helical" evidence="9">
    <location>
        <begin position="182"/>
        <end position="207"/>
    </location>
</feature>
<keyword evidence="2" id="KW-0813">Transport</keyword>
<dbReference type="EMBL" id="STFG01000001">
    <property type="protein sequence ID" value="THU04998.1"/>
    <property type="molecule type" value="Genomic_DNA"/>
</dbReference>
<dbReference type="PANTHER" id="PTHR32507:SF0">
    <property type="entry name" value="NA(+)_H(+) ANTIPORTER 2-RELATED"/>
    <property type="match status" value="1"/>
</dbReference>
<evidence type="ECO:0000259" key="10">
    <source>
        <dbReference type="Pfam" id="PF00999"/>
    </source>
</evidence>
<comment type="caution">
    <text evidence="11">The sequence shown here is derived from an EMBL/GenBank/DDBJ whole genome shotgun (WGS) entry which is preliminary data.</text>
</comment>
<organism evidence="11 12">
    <name type="scientific">Lampropedia puyangensis</name>
    <dbReference type="NCBI Taxonomy" id="1330072"/>
    <lineage>
        <taxon>Bacteria</taxon>
        <taxon>Pseudomonadati</taxon>
        <taxon>Pseudomonadota</taxon>
        <taxon>Betaproteobacteria</taxon>
        <taxon>Burkholderiales</taxon>
        <taxon>Comamonadaceae</taxon>
        <taxon>Lampropedia</taxon>
    </lineage>
</organism>
<dbReference type="SUPFAM" id="SSF51735">
    <property type="entry name" value="NAD(P)-binding Rossmann-fold domains"/>
    <property type="match status" value="1"/>
</dbReference>
<accession>A0A4S8FBC9</accession>
<dbReference type="Proteomes" id="UP000308917">
    <property type="component" value="Unassembled WGS sequence"/>
</dbReference>
<dbReference type="Gene3D" id="3.40.50.720">
    <property type="entry name" value="NAD(P)-binding Rossmann-like Domain"/>
    <property type="match status" value="1"/>
</dbReference>
<dbReference type="GO" id="GO:0005886">
    <property type="term" value="C:plasma membrane"/>
    <property type="evidence" value="ECO:0007669"/>
    <property type="project" value="UniProtKB-SubCell"/>
</dbReference>
<evidence type="ECO:0000313" key="11">
    <source>
        <dbReference type="EMBL" id="THU04998.1"/>
    </source>
</evidence>
<dbReference type="InterPro" id="IPR038770">
    <property type="entry name" value="Na+/solute_symporter_sf"/>
</dbReference>
<keyword evidence="7" id="KW-0406">Ion transport</keyword>
<dbReference type="InterPro" id="IPR006153">
    <property type="entry name" value="Cation/H_exchanger_TM"/>
</dbReference>
<feature type="transmembrane region" description="Helical" evidence="9">
    <location>
        <begin position="31"/>
        <end position="48"/>
    </location>
</feature>
<evidence type="ECO:0000256" key="2">
    <source>
        <dbReference type="ARBA" id="ARBA00022448"/>
    </source>
</evidence>
<keyword evidence="3" id="KW-0050">Antiport</keyword>
<evidence type="ECO:0000256" key="9">
    <source>
        <dbReference type="SAM" id="Phobius"/>
    </source>
</evidence>
<dbReference type="AlphaFoldDB" id="A0A4S8FBC9"/>
<dbReference type="RefSeq" id="WP_136571708.1">
    <property type="nucleotide sequence ID" value="NZ_STFG01000001.1"/>
</dbReference>
<dbReference type="PANTHER" id="PTHR32507">
    <property type="entry name" value="NA(+)/H(+) ANTIPORTER 1"/>
    <property type="match status" value="1"/>
</dbReference>
<feature type="transmembrane region" description="Helical" evidence="9">
    <location>
        <begin position="361"/>
        <end position="379"/>
    </location>
</feature>
<feature type="domain" description="Cation/H+ exchanger transmembrane" evidence="10">
    <location>
        <begin position="17"/>
        <end position="386"/>
    </location>
</feature>
<dbReference type="Pfam" id="PF00999">
    <property type="entry name" value="Na_H_Exchanger"/>
    <property type="match status" value="1"/>
</dbReference>
<evidence type="ECO:0000256" key="6">
    <source>
        <dbReference type="ARBA" id="ARBA00022989"/>
    </source>
</evidence>
<feature type="transmembrane region" description="Helical" evidence="9">
    <location>
        <begin position="54"/>
        <end position="77"/>
    </location>
</feature>
<evidence type="ECO:0000256" key="5">
    <source>
        <dbReference type="ARBA" id="ARBA00022692"/>
    </source>
</evidence>
<dbReference type="InterPro" id="IPR036291">
    <property type="entry name" value="NAD(P)-bd_dom_sf"/>
</dbReference>
<feature type="transmembrane region" description="Helical" evidence="9">
    <location>
        <begin position="214"/>
        <end position="233"/>
    </location>
</feature>
<keyword evidence="4" id="KW-1003">Cell membrane</keyword>
<keyword evidence="8 9" id="KW-0472">Membrane</keyword>
<feature type="transmembrane region" description="Helical" evidence="9">
    <location>
        <begin position="293"/>
        <end position="316"/>
    </location>
</feature>
<feature type="transmembrane region" description="Helical" evidence="9">
    <location>
        <begin position="150"/>
        <end position="170"/>
    </location>
</feature>
<evidence type="ECO:0000256" key="7">
    <source>
        <dbReference type="ARBA" id="ARBA00023065"/>
    </source>
</evidence>
<evidence type="ECO:0000256" key="1">
    <source>
        <dbReference type="ARBA" id="ARBA00004651"/>
    </source>
</evidence>
<comment type="subcellular location">
    <subcellularLocation>
        <location evidence="1">Cell membrane</location>
        <topology evidence="1">Multi-pass membrane protein</topology>
    </subcellularLocation>
</comment>
<feature type="transmembrane region" description="Helical" evidence="9">
    <location>
        <begin position="89"/>
        <end position="112"/>
    </location>
</feature>
<evidence type="ECO:0000256" key="4">
    <source>
        <dbReference type="ARBA" id="ARBA00022475"/>
    </source>
</evidence>
<feature type="transmembrane region" description="Helical" evidence="9">
    <location>
        <begin position="6"/>
        <end position="24"/>
    </location>
</feature>
<feature type="transmembrane region" description="Helical" evidence="9">
    <location>
        <begin position="239"/>
        <end position="257"/>
    </location>
</feature>
<dbReference type="OrthoDB" id="9810759at2"/>
<proteinExistence type="predicted"/>
<keyword evidence="12" id="KW-1185">Reference proteome</keyword>
<sequence>MQFSAALQLAALITAGFLAQWLAWRVRLPAIVFLLLIGLILGPALGWLNPEAVLGELFFPVISLGVAIILFEGAATLRFREVRGLQGTVLRLVTVGAVVTMGLLAVAAHYIAGLSWGLAALFGALTCVTGPTVIAPILRSVRPNIRIANVLRWEGIVIDPIGALLAVLVYEIVRNGQGGHSWMVFGETVLVGSVVGAVSALVLAVLLRRHLIPEFLQTYGTLALVLLTFSGSNQMAEESGLLAVTVMGMILANIKGLAIEEIVSFKEHLSTLLISGLFIMLAARMPWPLPPGAWWMGLAILLIAQLIVRPVAVWVSTVGGGLNWRERALIAWIAPRGIVAAAVSALFALKLDQQNLDGSDYLVPLTFALIIGTVVLQSFTAGPIARRLNVLAPKPRGVLLVGANEPAREIAKALIAQGFPVRLADDDWFDVRAARMDNLPTWYGDPVSERAVDSLDLSGIGQLFAMSSRRELNNLACVYYRSEFGRNAVYELAIREPGEGTAAAEAAEGIKAPYLFGASTSIALLHERLQQGWRIKATRMAEAFGKDDFFALYGQEAIALFSVDEQERLRVVAQGRPLVVKTGWTIVALVPPKERDILPFVG</sequence>
<protein>
    <submittedName>
        <fullName evidence="11">Sodium:proton antiporter</fullName>
    </submittedName>
</protein>
<evidence type="ECO:0000256" key="8">
    <source>
        <dbReference type="ARBA" id="ARBA00023136"/>
    </source>
</evidence>
<name>A0A4S8FBC9_9BURK</name>
<gene>
    <name evidence="11" type="ORF">E9531_00090</name>
</gene>